<dbReference type="Pfam" id="PF13723">
    <property type="entry name" value="Ketoacyl-synt_2"/>
    <property type="match status" value="1"/>
</dbReference>
<evidence type="ECO:0000259" key="1">
    <source>
        <dbReference type="Pfam" id="PF13723"/>
    </source>
</evidence>
<protein>
    <submittedName>
        <fullName evidence="2">Beta-ketoacyl synthase chain length factor</fullName>
    </submittedName>
</protein>
<dbReference type="EMBL" id="JAEDAK010000006">
    <property type="protein sequence ID" value="MBH9577435.1"/>
    <property type="molecule type" value="Genomic_DNA"/>
</dbReference>
<gene>
    <name evidence="2" type="ORF">I7X39_11035</name>
</gene>
<dbReference type="Gene3D" id="3.40.47.10">
    <property type="match status" value="1"/>
</dbReference>
<dbReference type="InterPro" id="IPR016039">
    <property type="entry name" value="Thiolase-like"/>
</dbReference>
<proteinExistence type="predicted"/>
<dbReference type="GO" id="GO:0016746">
    <property type="term" value="F:acyltransferase activity"/>
    <property type="evidence" value="ECO:0007669"/>
    <property type="project" value="InterPro"/>
</dbReference>
<dbReference type="InterPro" id="IPR014030">
    <property type="entry name" value="Ketoacyl_synth_N"/>
</dbReference>
<evidence type="ECO:0000313" key="3">
    <source>
        <dbReference type="Proteomes" id="UP000613266"/>
    </source>
</evidence>
<keyword evidence="3" id="KW-1185">Reference proteome</keyword>
<accession>A0A931J3C9</accession>
<evidence type="ECO:0000313" key="2">
    <source>
        <dbReference type="EMBL" id="MBH9577435.1"/>
    </source>
</evidence>
<reference evidence="2" key="1">
    <citation type="submission" date="2020-12" db="EMBL/GenBank/DDBJ databases">
        <title>The genome sequence of Inhella sp. 1Y17.</title>
        <authorList>
            <person name="Liu Y."/>
        </authorList>
    </citation>
    <scope>NUCLEOTIDE SEQUENCE</scope>
    <source>
        <strain evidence="2">1Y17</strain>
    </source>
</reference>
<organism evidence="2 3">
    <name type="scientific">Inhella proteolytica</name>
    <dbReference type="NCBI Taxonomy" id="2795029"/>
    <lineage>
        <taxon>Bacteria</taxon>
        <taxon>Pseudomonadati</taxon>
        <taxon>Pseudomonadota</taxon>
        <taxon>Betaproteobacteria</taxon>
        <taxon>Burkholderiales</taxon>
        <taxon>Sphaerotilaceae</taxon>
        <taxon>Inhella</taxon>
    </lineage>
</organism>
<dbReference type="AlphaFoldDB" id="A0A931J3C9"/>
<name>A0A931J3C9_9BURK</name>
<dbReference type="Proteomes" id="UP000613266">
    <property type="component" value="Unassembled WGS sequence"/>
</dbReference>
<feature type="domain" description="Beta-ketoacyl synthase-like N-terminal" evidence="1">
    <location>
        <begin position="25"/>
        <end position="211"/>
    </location>
</feature>
<dbReference type="RefSeq" id="WP_198111201.1">
    <property type="nucleotide sequence ID" value="NZ_JAEDAK010000006.1"/>
</dbReference>
<sequence>MTVVNALQIVRWAAWAPGLDAAADWAQWLAAPTPLRGGEVAAPPLTEVPAMARRRIDPLGRMALQVAYRAQDDLTPETVQAMPLVFASRWGELDRSVALLQDLARQEPLSPTAFSHSVHNAIGALYSIQRGVRANLSAVAAGAYSLEAGWVEALGLLREGASEVLLVAFDAPLPAPYAGSGLDAALMRPHALALRLRLGGGLQLQAESQTTEPDDGFPPALRALRFFTGGEAELRQGPWRWSRAC</sequence>
<comment type="caution">
    <text evidence="2">The sequence shown here is derived from an EMBL/GenBank/DDBJ whole genome shotgun (WGS) entry which is preliminary data.</text>
</comment>